<protein>
    <recommendedName>
        <fullName evidence="4">HTH luxR-type domain-containing protein</fullName>
    </recommendedName>
</protein>
<comment type="caution">
    <text evidence="5">The sequence shown here is derived from an EMBL/GenBank/DDBJ whole genome shotgun (WGS) entry which is preliminary data.</text>
</comment>
<sequence>MHHLSPPANPSDLSLLPLLALFDCAGDEPLPRFERQALHLLAEALDCDGAVWGWGRREGGAMQIRHAVVHQRPEGLLSDYAAVAAADPLTAAFIAAPRPVRGGAVGGPLGLYRSAGHADLRDYLAQYDIAQLMLGGLEEGDGDDLVWLTLYRAEAHRPLGAREQLALAEALPFWRQAHRLATRLAQAETGGQSVPPSSCLARLGTREAEVAQRYAAGESYKVIARAMGVAPDTVRSQLQQVYRKLGVHSKIALARVLGPQTAGGSWKPPAR</sequence>
<dbReference type="STRING" id="34103.SAMN05421778_10538"/>
<name>A0A059KIN3_9BURK</name>
<evidence type="ECO:0000256" key="2">
    <source>
        <dbReference type="ARBA" id="ARBA00023125"/>
    </source>
</evidence>
<dbReference type="PANTHER" id="PTHR44688:SF16">
    <property type="entry name" value="DNA-BINDING TRANSCRIPTIONAL ACTIVATOR DEVR_DOSR"/>
    <property type="match status" value="1"/>
</dbReference>
<evidence type="ECO:0000313" key="6">
    <source>
        <dbReference type="Proteomes" id="UP000026714"/>
    </source>
</evidence>
<evidence type="ECO:0000313" key="5">
    <source>
        <dbReference type="EMBL" id="KDB51311.1"/>
    </source>
</evidence>
<reference evidence="5 6" key="1">
    <citation type="journal article" date="2014" name="FEMS Microbiol. Ecol.">
        <title>Sphaerotilus natans encrusted with nanoball-shaped Fe(III) oxide minerals formed by nitrate-reducing mixotrophic Fe(II) oxidation.</title>
        <authorList>
            <person name="Park S."/>
            <person name="Kim D.H."/>
            <person name="Lee J.H."/>
            <person name="Hur H.G."/>
        </authorList>
    </citation>
    <scope>NUCLEOTIDE SEQUENCE [LARGE SCALE GENOMIC DNA]</scope>
    <source>
        <strain evidence="5 6">DSM 6575</strain>
    </source>
</reference>
<organism evidence="5 6">
    <name type="scientific">Sphaerotilus natans subsp. natans DSM 6575</name>
    <dbReference type="NCBI Taxonomy" id="1286631"/>
    <lineage>
        <taxon>Bacteria</taxon>
        <taxon>Pseudomonadati</taxon>
        <taxon>Pseudomonadota</taxon>
        <taxon>Betaproteobacteria</taxon>
        <taxon>Burkholderiales</taxon>
        <taxon>Sphaerotilaceae</taxon>
        <taxon>Sphaerotilus</taxon>
    </lineage>
</organism>
<dbReference type="InterPro" id="IPR000792">
    <property type="entry name" value="Tscrpt_reg_LuxR_C"/>
</dbReference>
<dbReference type="AlphaFoldDB" id="A0A059KIN3"/>
<keyword evidence="6" id="KW-1185">Reference proteome</keyword>
<evidence type="ECO:0000256" key="3">
    <source>
        <dbReference type="ARBA" id="ARBA00023163"/>
    </source>
</evidence>
<dbReference type="Proteomes" id="UP000026714">
    <property type="component" value="Unassembled WGS sequence"/>
</dbReference>
<dbReference type="SMART" id="SM00421">
    <property type="entry name" value="HTH_LUXR"/>
    <property type="match status" value="1"/>
</dbReference>
<keyword evidence="1" id="KW-0805">Transcription regulation</keyword>
<dbReference type="Pfam" id="PF00196">
    <property type="entry name" value="GerE"/>
    <property type="match status" value="1"/>
</dbReference>
<dbReference type="InterPro" id="IPR016032">
    <property type="entry name" value="Sig_transdc_resp-reg_C-effctor"/>
</dbReference>
<evidence type="ECO:0000256" key="1">
    <source>
        <dbReference type="ARBA" id="ARBA00023015"/>
    </source>
</evidence>
<proteinExistence type="predicted"/>
<dbReference type="Gene3D" id="1.10.10.10">
    <property type="entry name" value="Winged helix-like DNA-binding domain superfamily/Winged helix DNA-binding domain"/>
    <property type="match status" value="1"/>
</dbReference>
<dbReference type="InterPro" id="IPR036388">
    <property type="entry name" value="WH-like_DNA-bd_sf"/>
</dbReference>
<dbReference type="PROSITE" id="PS50043">
    <property type="entry name" value="HTH_LUXR_2"/>
    <property type="match status" value="1"/>
</dbReference>
<evidence type="ECO:0000259" key="4">
    <source>
        <dbReference type="PROSITE" id="PS50043"/>
    </source>
</evidence>
<gene>
    <name evidence="5" type="ORF">X805_30770</name>
</gene>
<keyword evidence="3" id="KW-0804">Transcription</keyword>
<accession>A0A059KIN3</accession>
<keyword evidence="2" id="KW-0238">DNA-binding</keyword>
<dbReference type="PANTHER" id="PTHR44688">
    <property type="entry name" value="DNA-BINDING TRANSCRIPTIONAL ACTIVATOR DEVR_DOSR"/>
    <property type="match status" value="1"/>
</dbReference>
<feature type="domain" description="HTH luxR-type" evidence="4">
    <location>
        <begin position="196"/>
        <end position="261"/>
    </location>
</feature>
<dbReference type="GO" id="GO:0003677">
    <property type="term" value="F:DNA binding"/>
    <property type="evidence" value="ECO:0007669"/>
    <property type="project" value="UniProtKB-KW"/>
</dbReference>
<dbReference type="SUPFAM" id="SSF46894">
    <property type="entry name" value="C-terminal effector domain of the bipartite response regulators"/>
    <property type="match status" value="1"/>
</dbReference>
<dbReference type="CDD" id="cd06170">
    <property type="entry name" value="LuxR_C_like"/>
    <property type="match status" value="1"/>
</dbReference>
<dbReference type="PRINTS" id="PR00038">
    <property type="entry name" value="HTHLUXR"/>
</dbReference>
<dbReference type="eggNOG" id="COG2197">
    <property type="taxonomic scope" value="Bacteria"/>
</dbReference>
<dbReference type="GO" id="GO:0006355">
    <property type="term" value="P:regulation of DNA-templated transcription"/>
    <property type="evidence" value="ECO:0007669"/>
    <property type="project" value="InterPro"/>
</dbReference>
<dbReference type="EMBL" id="AZRA01000087">
    <property type="protein sequence ID" value="KDB51311.1"/>
    <property type="molecule type" value="Genomic_DNA"/>
</dbReference>